<dbReference type="SUPFAM" id="SSF48264">
    <property type="entry name" value="Cytochrome P450"/>
    <property type="match status" value="1"/>
</dbReference>
<evidence type="ECO:0008006" key="10">
    <source>
        <dbReference type="Google" id="ProtNLM"/>
    </source>
</evidence>
<evidence type="ECO:0000256" key="3">
    <source>
        <dbReference type="ARBA" id="ARBA00022617"/>
    </source>
</evidence>
<evidence type="ECO:0000256" key="4">
    <source>
        <dbReference type="ARBA" id="ARBA00022723"/>
    </source>
</evidence>
<dbReference type="VEuPathDB" id="VectorBase:SCAU014171"/>
<evidence type="ECO:0000256" key="6">
    <source>
        <dbReference type="ARBA" id="ARBA00023004"/>
    </source>
</evidence>
<keyword evidence="5" id="KW-0560">Oxidoreductase</keyword>
<keyword evidence="4" id="KW-0479">Metal-binding</keyword>
<reference evidence="8" key="1">
    <citation type="submission" date="2020-05" db="UniProtKB">
        <authorList>
            <consortium name="EnsemblMetazoa"/>
        </authorList>
    </citation>
    <scope>IDENTIFICATION</scope>
    <source>
        <strain evidence="8">USDA</strain>
    </source>
</reference>
<accession>A0A1I8Q5T3</accession>
<proteinExistence type="inferred from homology"/>
<dbReference type="InterPro" id="IPR050479">
    <property type="entry name" value="CYP11_CYP27_families"/>
</dbReference>
<dbReference type="AlphaFoldDB" id="A0A1I8Q5T3"/>
<dbReference type="OrthoDB" id="3945418at2759"/>
<dbReference type="PANTHER" id="PTHR24279">
    <property type="entry name" value="CYTOCHROME P450"/>
    <property type="match status" value="1"/>
</dbReference>
<evidence type="ECO:0000256" key="5">
    <source>
        <dbReference type="ARBA" id="ARBA00023002"/>
    </source>
</evidence>
<name>A0A1I8Q5T3_STOCA</name>
<evidence type="ECO:0000313" key="9">
    <source>
        <dbReference type="Proteomes" id="UP000095300"/>
    </source>
</evidence>
<comment type="cofactor">
    <cofactor evidence="1">
        <name>heme</name>
        <dbReference type="ChEBI" id="CHEBI:30413"/>
    </cofactor>
</comment>
<dbReference type="InterPro" id="IPR036396">
    <property type="entry name" value="Cyt_P450_sf"/>
</dbReference>
<organism evidence="8 9">
    <name type="scientific">Stomoxys calcitrans</name>
    <name type="common">Stable fly</name>
    <name type="synonym">Conops calcitrans</name>
    <dbReference type="NCBI Taxonomy" id="35570"/>
    <lineage>
        <taxon>Eukaryota</taxon>
        <taxon>Metazoa</taxon>
        <taxon>Ecdysozoa</taxon>
        <taxon>Arthropoda</taxon>
        <taxon>Hexapoda</taxon>
        <taxon>Insecta</taxon>
        <taxon>Pterygota</taxon>
        <taxon>Neoptera</taxon>
        <taxon>Endopterygota</taxon>
        <taxon>Diptera</taxon>
        <taxon>Brachycera</taxon>
        <taxon>Muscomorpha</taxon>
        <taxon>Muscoidea</taxon>
        <taxon>Muscidae</taxon>
        <taxon>Stomoxys</taxon>
    </lineage>
</organism>
<sequence length="207" mass="23955">MLRYNRKLLTHHENISKQTALIKQQLRLLCTAKTNSTANEDNHYDFQKEWAQAKPFEEIPFDSPLSMLKKFMPGGRYDNLDATKLMFAMKEDLGSITLLKGMLGKKSFVVTHNPQDFEMVLRNEGVWPIRPGLEVLAHYRSVVKKDFYQGTEGLLSTSGEKWGNFRSAVNPVMMQPKNVRLYMHKMSSVNREFLNRLPPPLQLCFCV</sequence>
<dbReference type="GO" id="GO:0005506">
    <property type="term" value="F:iron ion binding"/>
    <property type="evidence" value="ECO:0007669"/>
    <property type="project" value="InterPro"/>
</dbReference>
<evidence type="ECO:0000256" key="7">
    <source>
        <dbReference type="ARBA" id="ARBA00023033"/>
    </source>
</evidence>
<evidence type="ECO:0000256" key="1">
    <source>
        <dbReference type="ARBA" id="ARBA00001971"/>
    </source>
</evidence>
<keyword evidence="9" id="KW-1185">Reference proteome</keyword>
<gene>
    <name evidence="8" type="primary">106080966</name>
</gene>
<keyword evidence="7" id="KW-0503">Monooxygenase</keyword>
<dbReference type="PANTHER" id="PTHR24279:SF120">
    <property type="entry name" value="CYTOCHROME P450"/>
    <property type="match status" value="1"/>
</dbReference>
<keyword evidence="3" id="KW-0349">Heme</keyword>
<dbReference type="Proteomes" id="UP000095300">
    <property type="component" value="Unassembled WGS sequence"/>
</dbReference>
<evidence type="ECO:0000256" key="2">
    <source>
        <dbReference type="ARBA" id="ARBA00010617"/>
    </source>
</evidence>
<evidence type="ECO:0000313" key="8">
    <source>
        <dbReference type="EnsemblMetazoa" id="SCAU014171-PB"/>
    </source>
</evidence>
<dbReference type="EnsemblMetazoa" id="SCAU014171-RB">
    <property type="protein sequence ID" value="SCAU014171-PB"/>
    <property type="gene ID" value="SCAU014171"/>
</dbReference>
<dbReference type="GO" id="GO:0004497">
    <property type="term" value="F:monooxygenase activity"/>
    <property type="evidence" value="ECO:0007669"/>
    <property type="project" value="UniProtKB-KW"/>
</dbReference>
<comment type="similarity">
    <text evidence="2">Belongs to the cytochrome P450 family.</text>
</comment>
<dbReference type="GO" id="GO:0020037">
    <property type="term" value="F:heme binding"/>
    <property type="evidence" value="ECO:0007669"/>
    <property type="project" value="InterPro"/>
</dbReference>
<keyword evidence="6" id="KW-0408">Iron</keyword>
<dbReference type="GO" id="GO:0016705">
    <property type="term" value="F:oxidoreductase activity, acting on paired donors, with incorporation or reduction of molecular oxygen"/>
    <property type="evidence" value="ECO:0007669"/>
    <property type="project" value="InterPro"/>
</dbReference>
<dbReference type="Gene3D" id="1.10.630.10">
    <property type="entry name" value="Cytochrome P450"/>
    <property type="match status" value="1"/>
</dbReference>
<protein>
    <recommendedName>
        <fullName evidence="10">Cytochrome P450</fullName>
    </recommendedName>
</protein>